<dbReference type="AlphaFoldDB" id="A0A4C1WAL7"/>
<evidence type="ECO:0000256" key="1">
    <source>
        <dbReference type="SAM" id="MobiDB-lite"/>
    </source>
</evidence>
<keyword evidence="3" id="KW-1185">Reference proteome</keyword>
<dbReference type="Proteomes" id="UP000299102">
    <property type="component" value="Unassembled WGS sequence"/>
</dbReference>
<gene>
    <name evidence="2" type="ORF">EVAR_40115_1</name>
</gene>
<dbReference type="OrthoDB" id="6340809at2759"/>
<organism evidence="2 3">
    <name type="scientific">Eumeta variegata</name>
    <name type="common">Bagworm moth</name>
    <name type="synonym">Eumeta japonica</name>
    <dbReference type="NCBI Taxonomy" id="151549"/>
    <lineage>
        <taxon>Eukaryota</taxon>
        <taxon>Metazoa</taxon>
        <taxon>Ecdysozoa</taxon>
        <taxon>Arthropoda</taxon>
        <taxon>Hexapoda</taxon>
        <taxon>Insecta</taxon>
        <taxon>Pterygota</taxon>
        <taxon>Neoptera</taxon>
        <taxon>Endopterygota</taxon>
        <taxon>Lepidoptera</taxon>
        <taxon>Glossata</taxon>
        <taxon>Ditrysia</taxon>
        <taxon>Tineoidea</taxon>
        <taxon>Psychidae</taxon>
        <taxon>Oiketicinae</taxon>
        <taxon>Eumeta</taxon>
    </lineage>
</organism>
<name>A0A4C1WAL7_EUMVA</name>
<protein>
    <submittedName>
        <fullName evidence="2">Uncharacterized protein</fullName>
    </submittedName>
</protein>
<evidence type="ECO:0000313" key="2">
    <source>
        <dbReference type="EMBL" id="GBP47559.1"/>
    </source>
</evidence>
<sequence>MFPSTYGINKRRYSPFGFPAAVSLSCFQLNDALAKDEKVSIDFFKDLKYRTINKWNESSTEIERALPESQEQPQQHPVDPGLTDDGKQICAPTTPCAWVVYKPFIREIEYSFTNNYCECGPGTTCQYYDDDISISAYVHRCRKDTDNHRLPADPK</sequence>
<accession>A0A4C1WAL7</accession>
<reference evidence="2 3" key="1">
    <citation type="journal article" date="2019" name="Commun. Biol.">
        <title>The bagworm genome reveals a unique fibroin gene that provides high tensile strength.</title>
        <authorList>
            <person name="Kono N."/>
            <person name="Nakamura H."/>
            <person name="Ohtoshi R."/>
            <person name="Tomita M."/>
            <person name="Numata K."/>
            <person name="Arakawa K."/>
        </authorList>
    </citation>
    <scope>NUCLEOTIDE SEQUENCE [LARGE SCALE GENOMIC DNA]</scope>
</reference>
<proteinExistence type="predicted"/>
<evidence type="ECO:0000313" key="3">
    <source>
        <dbReference type="Proteomes" id="UP000299102"/>
    </source>
</evidence>
<dbReference type="EMBL" id="BGZK01000504">
    <property type="protein sequence ID" value="GBP47559.1"/>
    <property type="molecule type" value="Genomic_DNA"/>
</dbReference>
<comment type="caution">
    <text evidence="2">The sequence shown here is derived from an EMBL/GenBank/DDBJ whole genome shotgun (WGS) entry which is preliminary data.</text>
</comment>
<feature type="region of interest" description="Disordered" evidence="1">
    <location>
        <begin position="61"/>
        <end position="84"/>
    </location>
</feature>